<proteinExistence type="predicted"/>
<dbReference type="Proteomes" id="UP000516862">
    <property type="component" value="Chromosome"/>
</dbReference>
<name>A0A7H2PPE0_9GAMM</name>
<accession>A0A7H2PPE0</accession>
<organism evidence="1 2">
    <name type="scientific">Acinetobacter seifertii</name>
    <dbReference type="NCBI Taxonomy" id="1530123"/>
    <lineage>
        <taxon>Bacteria</taxon>
        <taxon>Pseudomonadati</taxon>
        <taxon>Pseudomonadota</taxon>
        <taxon>Gammaproteobacteria</taxon>
        <taxon>Moraxellales</taxon>
        <taxon>Moraxellaceae</taxon>
        <taxon>Acinetobacter</taxon>
        <taxon>Acinetobacter calcoaceticus/baumannii complex</taxon>
    </lineage>
</organism>
<evidence type="ECO:0000313" key="2">
    <source>
        <dbReference type="Proteomes" id="UP000516862"/>
    </source>
</evidence>
<reference evidence="1 2" key="2">
    <citation type="submission" date="2020-09" db="EMBL/GenBank/DDBJ databases">
        <authorList>
            <person name="Chen F.-J."/>
            <person name="Lee Y.-T."/>
        </authorList>
    </citation>
    <scope>NUCLEOTIDE SEQUENCE [LARGE SCALE GENOMIC DNA]</scope>
    <source>
        <strain evidence="1 2">AS73</strain>
    </source>
</reference>
<sequence length="147" mass="17728">MIEILFICLVVWIIYAWKTGKFKKEYQNKNNAKLKQEWGEIKDQYKNGLKINAQSKSSSKYRYNLEYLDRFGSPSVREVNIIIVHKYIGNNRWYFLADTEDGERTFKSQRVICLTDQWNNRIFDNSSEIRNHLLSEYEVSENDFYED</sequence>
<evidence type="ECO:0000313" key="1">
    <source>
        <dbReference type="EMBL" id="QNX04723.1"/>
    </source>
</evidence>
<dbReference type="EMBL" id="CP061561">
    <property type="protein sequence ID" value="QNX04723.1"/>
    <property type="molecule type" value="Genomic_DNA"/>
</dbReference>
<gene>
    <name evidence="1" type="ORF">IC796_15525</name>
</gene>
<dbReference type="AlphaFoldDB" id="A0A7H2PPE0"/>
<protein>
    <recommendedName>
        <fullName evidence="3">WYL domain-containing protein</fullName>
    </recommendedName>
</protein>
<dbReference type="RefSeq" id="WP_191036693.1">
    <property type="nucleotide sequence ID" value="NZ_CP061561.1"/>
</dbReference>
<evidence type="ECO:0008006" key="3">
    <source>
        <dbReference type="Google" id="ProtNLM"/>
    </source>
</evidence>
<reference evidence="2" key="1">
    <citation type="submission" date="2020-09" db="EMBL/GenBank/DDBJ databases">
        <title>Clinical and molecular characterization of Acinetobacter seifertii in Taiwan.</title>
        <authorList>
            <person name="Li L.-H."/>
            <person name="Yang Y.-S."/>
            <person name="Sun J.-R."/>
            <person name="Huang T.-W."/>
            <person name="Huang W.-C."/>
            <person name="Wang Y.-C."/>
            <person name="Kuo T.-H."/>
            <person name="Kuo S.-C."/>
            <person name="Chen T.-L."/>
        </authorList>
    </citation>
    <scope>NUCLEOTIDE SEQUENCE [LARGE SCALE GENOMIC DNA]</scope>
    <source>
        <strain evidence="2">AS73</strain>
    </source>
</reference>